<organism evidence="9 10">
    <name type="scientific">Aphanomyces euteiches</name>
    <dbReference type="NCBI Taxonomy" id="100861"/>
    <lineage>
        <taxon>Eukaryota</taxon>
        <taxon>Sar</taxon>
        <taxon>Stramenopiles</taxon>
        <taxon>Oomycota</taxon>
        <taxon>Saprolegniomycetes</taxon>
        <taxon>Saprolegniales</taxon>
        <taxon>Verrucalvaceae</taxon>
        <taxon>Aphanomyces</taxon>
    </lineage>
</organism>
<dbReference type="EMBL" id="VJMJ01000296">
    <property type="protein sequence ID" value="KAF0723758.1"/>
    <property type="molecule type" value="Genomic_DNA"/>
</dbReference>
<evidence type="ECO:0000256" key="5">
    <source>
        <dbReference type="ARBA" id="ARBA00023043"/>
    </source>
</evidence>
<dbReference type="Pfam" id="PF12796">
    <property type="entry name" value="Ank_2"/>
    <property type="match status" value="3"/>
</dbReference>
<evidence type="ECO:0000313" key="10">
    <source>
        <dbReference type="Proteomes" id="UP000481153"/>
    </source>
</evidence>
<keyword evidence="5 6" id="KW-0040">ANK repeat</keyword>
<dbReference type="SMART" id="SM00220">
    <property type="entry name" value="S_TKc"/>
    <property type="match status" value="1"/>
</dbReference>
<dbReference type="SMART" id="SM00248">
    <property type="entry name" value="ANK"/>
    <property type="match status" value="11"/>
</dbReference>
<evidence type="ECO:0000256" key="1">
    <source>
        <dbReference type="ARBA" id="ARBA00022527"/>
    </source>
</evidence>
<feature type="repeat" description="ANK" evidence="6">
    <location>
        <begin position="318"/>
        <end position="350"/>
    </location>
</feature>
<dbReference type="InterPro" id="IPR011009">
    <property type="entry name" value="Kinase-like_dom_sf"/>
</dbReference>
<dbReference type="Gene3D" id="1.25.40.20">
    <property type="entry name" value="Ankyrin repeat-containing domain"/>
    <property type="match status" value="4"/>
</dbReference>
<evidence type="ECO:0000256" key="4">
    <source>
        <dbReference type="ARBA" id="ARBA00022840"/>
    </source>
</evidence>
<dbReference type="Pfam" id="PF00023">
    <property type="entry name" value="Ank"/>
    <property type="match status" value="2"/>
</dbReference>
<dbReference type="InterPro" id="IPR002110">
    <property type="entry name" value="Ankyrin_rpt"/>
</dbReference>
<dbReference type="PROSITE" id="PS00108">
    <property type="entry name" value="PROTEIN_KINASE_ST"/>
    <property type="match status" value="1"/>
</dbReference>
<feature type="repeat" description="ANK" evidence="6">
    <location>
        <begin position="186"/>
        <end position="218"/>
    </location>
</feature>
<evidence type="ECO:0000313" key="9">
    <source>
        <dbReference type="EMBL" id="KAF0723758.1"/>
    </source>
</evidence>
<feature type="repeat" description="ANK" evidence="6">
    <location>
        <begin position="219"/>
        <end position="251"/>
    </location>
</feature>
<dbReference type="GO" id="GO:0005524">
    <property type="term" value="F:ATP binding"/>
    <property type="evidence" value="ECO:0007669"/>
    <property type="project" value="UniProtKB-UniRule"/>
</dbReference>
<dbReference type="PANTHER" id="PTHR24171">
    <property type="entry name" value="ANKYRIN REPEAT DOMAIN-CONTAINING PROTEIN 39-RELATED"/>
    <property type="match status" value="1"/>
</dbReference>
<feature type="repeat" description="ANK" evidence="6">
    <location>
        <begin position="154"/>
        <end position="176"/>
    </location>
</feature>
<dbReference type="PROSITE" id="PS50088">
    <property type="entry name" value="ANK_REPEAT"/>
    <property type="match status" value="9"/>
</dbReference>
<evidence type="ECO:0000256" key="3">
    <source>
        <dbReference type="ARBA" id="ARBA00022741"/>
    </source>
</evidence>
<feature type="repeat" description="ANK" evidence="6">
    <location>
        <begin position="252"/>
        <end position="284"/>
    </location>
</feature>
<dbReference type="Gene3D" id="3.30.200.20">
    <property type="entry name" value="Phosphorylase Kinase, domain 1"/>
    <property type="match status" value="1"/>
</dbReference>
<dbReference type="VEuPathDB" id="FungiDB:AeMF1_021782"/>
<keyword evidence="10" id="KW-1185">Reference proteome</keyword>
<accession>A0A6G0W8X7</accession>
<dbReference type="SUPFAM" id="SSF48403">
    <property type="entry name" value="Ankyrin repeat"/>
    <property type="match status" value="1"/>
</dbReference>
<evidence type="ECO:0000256" key="2">
    <source>
        <dbReference type="ARBA" id="ARBA00022737"/>
    </source>
</evidence>
<comment type="caution">
    <text evidence="9">The sequence shown here is derived from an EMBL/GenBank/DDBJ whole genome shotgun (WGS) entry which is preliminary data.</text>
</comment>
<keyword evidence="1" id="KW-0418">Kinase</keyword>
<name>A0A6G0W8X7_9STRA</name>
<evidence type="ECO:0000256" key="6">
    <source>
        <dbReference type="PROSITE-ProRule" id="PRU00023"/>
    </source>
</evidence>
<dbReference type="InterPro" id="IPR000719">
    <property type="entry name" value="Prot_kinase_dom"/>
</dbReference>
<dbReference type="PROSITE" id="PS50297">
    <property type="entry name" value="ANK_REP_REGION"/>
    <property type="match status" value="9"/>
</dbReference>
<feature type="repeat" description="ANK" evidence="6">
    <location>
        <begin position="121"/>
        <end position="153"/>
    </location>
</feature>
<keyword evidence="1" id="KW-0723">Serine/threonine-protein kinase</keyword>
<feature type="repeat" description="ANK" evidence="6">
    <location>
        <begin position="351"/>
        <end position="383"/>
    </location>
</feature>
<keyword evidence="4 7" id="KW-0067">ATP-binding</keyword>
<evidence type="ECO:0000256" key="7">
    <source>
        <dbReference type="PROSITE-ProRule" id="PRU10141"/>
    </source>
</evidence>
<dbReference type="SUPFAM" id="SSF56112">
    <property type="entry name" value="Protein kinase-like (PK-like)"/>
    <property type="match status" value="1"/>
</dbReference>
<protein>
    <recommendedName>
        <fullName evidence="8">Protein kinase domain-containing protein</fullName>
    </recommendedName>
</protein>
<evidence type="ECO:0000259" key="8">
    <source>
        <dbReference type="PROSITE" id="PS50011"/>
    </source>
</evidence>
<feature type="binding site" evidence="7">
    <location>
        <position position="693"/>
    </location>
    <ligand>
        <name>ATP</name>
        <dbReference type="ChEBI" id="CHEBI:30616"/>
    </ligand>
</feature>
<dbReference type="InterPro" id="IPR036770">
    <property type="entry name" value="Ankyrin_rpt-contain_sf"/>
</dbReference>
<keyword evidence="2" id="KW-0677">Repeat</keyword>
<gene>
    <name evidence="9" type="ORF">Ae201684_017430</name>
</gene>
<dbReference type="AlphaFoldDB" id="A0A6G0W8X7"/>
<dbReference type="InterPro" id="IPR008271">
    <property type="entry name" value="Ser/Thr_kinase_AS"/>
</dbReference>
<dbReference type="InterPro" id="IPR001245">
    <property type="entry name" value="Ser-Thr/Tyr_kinase_cat_dom"/>
</dbReference>
<feature type="domain" description="Protein kinase" evidence="8">
    <location>
        <begin position="666"/>
        <end position="921"/>
    </location>
</feature>
<dbReference type="GO" id="GO:0004674">
    <property type="term" value="F:protein serine/threonine kinase activity"/>
    <property type="evidence" value="ECO:0007669"/>
    <property type="project" value="UniProtKB-KW"/>
</dbReference>
<dbReference type="Gene3D" id="1.10.510.10">
    <property type="entry name" value="Transferase(Phosphotransferase) domain 1"/>
    <property type="match status" value="1"/>
</dbReference>
<dbReference type="InterPro" id="IPR017441">
    <property type="entry name" value="Protein_kinase_ATP_BS"/>
</dbReference>
<dbReference type="PROSITE" id="PS00107">
    <property type="entry name" value="PROTEIN_KINASE_ATP"/>
    <property type="match status" value="1"/>
</dbReference>
<proteinExistence type="predicted"/>
<sequence length="930" mass="104591">MPWTEVFKRDRRTSEELTQELFTVLNANHEDVKLVEKLLKKRADPNIPDRNMENCTALHKATLQGYERCVKLLLLDKYGALVNIVNNDCETALHIAAKNGSFNIAKILIDHNANVNAKNRENETPLSKAAKQNQLKIVQLLQRSRADVNTTNANDETPLHLASKSGHLDIVEFLVEFADLEKADKNGATAFYLASQEGHVDVVNVLLSHQAYVDAHTKDNETALQTASKNNQSNIVERLLASRADVNKADKNGYTALHWAAFYGNFEIVVQLVSKGATIDAMDQDGKTPLYWAARSNHVDILKFLVEKGASVNMIANSGYPPMHWASLFGHVEVVRELLDSGASVRTATTDGWTALHLASKECHLDILRLLLKAGADILAKNKEGKTARDVGNEAVNALIDDFVKPLNIEMAVKRINQSVKINEKCTLALVKVACTILKLCVAFQVNRQDILTTGLFVEQIVRHVMRCGPPPVEAPFSILSTLQHIQDYLENTLALTQTWKLLLDEITNHEEMKHICSKIREFQGQLVQVGEDLDITIHAKVVGNINDLKNDIGTTVDTMEKFDERLANVPSITAQQGKDYLTQLFIQMTRGLSYYNRQVALGNITEDEAFEAKLNDCIYRFYYATTLNNADHENNDTTHPYDLARRMIHLDVIDTWMISADDVVTIKLSQLGKGGFGTVYKGRYQGQDVAVKECNTTVVDSADLERDIAKEIKAWKDISNKPHILTLVGVCTKIPNPIIVTELCATNIRRYVRDHSTSLLPMIYQFAKGLLTIEEANIIHRDIKGDNVLVTFQKTVVIADFGLCRSITSLHHTNAISKGTLNWMSPEQFRESRNLTTKSDVWSFGMTVWEIVANRTPFFYASTEEFRNSIFKDNTDRPEKTDAFTPHLEPLWTLINKCWQLDPIARPSAREIVKDIESHYSSTDLEMSP</sequence>
<keyword evidence="1" id="KW-0808">Transferase</keyword>
<keyword evidence="3 7" id="KW-0547">Nucleotide-binding</keyword>
<dbReference type="Proteomes" id="UP000481153">
    <property type="component" value="Unassembled WGS sequence"/>
</dbReference>
<dbReference type="Pfam" id="PF07714">
    <property type="entry name" value="PK_Tyr_Ser-Thr"/>
    <property type="match status" value="1"/>
</dbReference>
<feature type="repeat" description="ANK" evidence="6">
    <location>
        <begin position="88"/>
        <end position="120"/>
    </location>
</feature>
<dbReference type="PRINTS" id="PR01415">
    <property type="entry name" value="ANKYRIN"/>
</dbReference>
<dbReference type="PROSITE" id="PS50011">
    <property type="entry name" value="PROTEIN_KINASE_DOM"/>
    <property type="match status" value="1"/>
</dbReference>
<feature type="repeat" description="ANK" evidence="6">
    <location>
        <begin position="285"/>
        <end position="317"/>
    </location>
</feature>
<reference evidence="9 10" key="1">
    <citation type="submission" date="2019-07" db="EMBL/GenBank/DDBJ databases">
        <title>Genomics analysis of Aphanomyces spp. identifies a new class of oomycete effector associated with host adaptation.</title>
        <authorList>
            <person name="Gaulin E."/>
        </authorList>
    </citation>
    <scope>NUCLEOTIDE SEQUENCE [LARGE SCALE GENOMIC DNA]</scope>
    <source>
        <strain evidence="9 10">ATCC 201684</strain>
    </source>
</reference>